<dbReference type="EMBL" id="CM003103">
    <property type="protein sequence ID" value="KUI70315.1"/>
    <property type="molecule type" value="Genomic_DNA"/>
</dbReference>
<keyword evidence="3" id="KW-1185">Reference proteome</keyword>
<accession>A0A194W2Q3</accession>
<dbReference type="PANTHER" id="PTHR42791">
    <property type="entry name" value="GNAT FAMILY ACETYLTRANSFERASE"/>
    <property type="match status" value="1"/>
</dbReference>
<proteinExistence type="predicted"/>
<name>A0A194W2Q3_CYTMA</name>
<evidence type="ECO:0000313" key="3">
    <source>
        <dbReference type="Proteomes" id="UP000078559"/>
    </source>
</evidence>
<dbReference type="SUPFAM" id="SSF55729">
    <property type="entry name" value="Acyl-CoA N-acyltransferases (Nat)"/>
    <property type="match status" value="1"/>
</dbReference>
<dbReference type="InterPro" id="IPR000182">
    <property type="entry name" value="GNAT_dom"/>
</dbReference>
<organism evidence="2 3">
    <name type="scientific">Cytospora mali</name>
    <name type="common">Apple Valsa canker fungus</name>
    <name type="synonym">Valsa mali</name>
    <dbReference type="NCBI Taxonomy" id="578113"/>
    <lineage>
        <taxon>Eukaryota</taxon>
        <taxon>Fungi</taxon>
        <taxon>Dikarya</taxon>
        <taxon>Ascomycota</taxon>
        <taxon>Pezizomycotina</taxon>
        <taxon>Sordariomycetes</taxon>
        <taxon>Sordariomycetidae</taxon>
        <taxon>Diaporthales</taxon>
        <taxon>Cytosporaceae</taxon>
        <taxon>Cytospora</taxon>
    </lineage>
</organism>
<evidence type="ECO:0000313" key="2">
    <source>
        <dbReference type="EMBL" id="KUI70315.1"/>
    </source>
</evidence>
<dbReference type="AlphaFoldDB" id="A0A194W2Q3"/>
<dbReference type="GO" id="GO:0016747">
    <property type="term" value="F:acyltransferase activity, transferring groups other than amino-acyl groups"/>
    <property type="evidence" value="ECO:0007669"/>
    <property type="project" value="InterPro"/>
</dbReference>
<dbReference type="InterPro" id="IPR052523">
    <property type="entry name" value="Trichothecene_AcTrans"/>
</dbReference>
<dbReference type="InterPro" id="IPR016181">
    <property type="entry name" value="Acyl_CoA_acyltransferase"/>
</dbReference>
<dbReference type="Pfam" id="PF00583">
    <property type="entry name" value="Acetyltransf_1"/>
    <property type="match status" value="1"/>
</dbReference>
<dbReference type="PROSITE" id="PS51186">
    <property type="entry name" value="GNAT"/>
    <property type="match status" value="1"/>
</dbReference>
<dbReference type="CDD" id="cd04301">
    <property type="entry name" value="NAT_SF"/>
    <property type="match status" value="1"/>
</dbReference>
<dbReference type="PANTHER" id="PTHR42791:SF1">
    <property type="entry name" value="N-ACETYLTRANSFERASE DOMAIN-CONTAINING PROTEIN"/>
    <property type="match status" value="1"/>
</dbReference>
<protein>
    <recommendedName>
        <fullName evidence="1">N-acetyltransferase domain-containing protein</fullName>
    </recommendedName>
</protein>
<evidence type="ECO:0000259" key="1">
    <source>
        <dbReference type="PROSITE" id="PS51186"/>
    </source>
</evidence>
<gene>
    <name evidence="2" type="ORF">VM1G_06279</name>
</gene>
<feature type="domain" description="N-acetyltransferase" evidence="1">
    <location>
        <begin position="63"/>
        <end position="207"/>
    </location>
</feature>
<reference evidence="2" key="1">
    <citation type="submission" date="2014-12" db="EMBL/GenBank/DDBJ databases">
        <title>Genome Sequence of Valsa Canker Pathogens Uncovers a Specific Adaption of Colonization on Woody Bark.</title>
        <authorList>
            <person name="Yin Z."/>
            <person name="Liu H."/>
            <person name="Gao X."/>
            <person name="Li Z."/>
            <person name="Song N."/>
            <person name="Ke X."/>
            <person name="Dai Q."/>
            <person name="Wu Y."/>
            <person name="Sun Y."/>
            <person name="Xu J.-R."/>
            <person name="Kang Z.K."/>
            <person name="Wang L."/>
            <person name="Huang L."/>
        </authorList>
    </citation>
    <scope>NUCLEOTIDE SEQUENCE [LARGE SCALE GENOMIC DNA]</scope>
    <source>
        <strain evidence="2">03-8</strain>
    </source>
</reference>
<dbReference type="OrthoDB" id="196847at2759"/>
<dbReference type="Gene3D" id="3.40.630.30">
    <property type="match status" value="1"/>
</dbReference>
<dbReference type="Proteomes" id="UP000078559">
    <property type="component" value="Chromosome 6"/>
</dbReference>
<sequence>MSSSLLKIRPGVPSDIRCMCDTFLDAFSGNLIGRTFFPRASDSAHKFWINALNEEIHDPNARFIVVEDTSTSPPTFIAFAKWIIPLPSGEPQPGLPEDWPEDGDPALAKVFFKKLADMHVEIMADRPHWYLELIVTKQEYQGRGAGGLLMRWGVDRADEEGVECYLDATPEGKSLYEKFGFRDEVTWEFFDETYLHSFMVRKVKETNKYGPK</sequence>
<dbReference type="SMR" id="A0A194W2Q3"/>